<evidence type="ECO:0000256" key="1">
    <source>
        <dbReference type="SAM" id="MobiDB-lite"/>
    </source>
</evidence>
<dbReference type="EMBL" id="HG672085">
    <property type="protein sequence ID" value="CDI82152.1"/>
    <property type="molecule type" value="Genomic_DNA"/>
</dbReference>
<dbReference type="GeneID" id="25274575"/>
<reference evidence="2" key="1">
    <citation type="submission" date="2013-10" db="EMBL/GenBank/DDBJ databases">
        <title>Genomic analysis of the causative agents of coccidiosis in chickens.</title>
        <authorList>
            <person name="Reid A.J."/>
            <person name="Blake D."/>
            <person name="Billington K."/>
            <person name="Browne H."/>
            <person name="Dunn M."/>
            <person name="Hung S."/>
            <person name="Kawahara F."/>
            <person name="Miranda-Saavedra D."/>
            <person name="Mourier T."/>
            <person name="Nagra H."/>
            <person name="Otto T.D."/>
            <person name="Rawlings N."/>
            <person name="Sanchez A."/>
            <person name="Sanders M."/>
            <person name="Subramaniam C."/>
            <person name="Tay Y."/>
            <person name="Dear P."/>
            <person name="Doerig C."/>
            <person name="Gruber A."/>
            <person name="Parkinson J."/>
            <person name="Shirley M."/>
            <person name="Wan K.L."/>
            <person name="Berriman M."/>
            <person name="Tomley F."/>
            <person name="Pain A."/>
        </authorList>
    </citation>
    <scope>NUCLEOTIDE SEQUENCE</scope>
    <source>
        <strain evidence="2">Houghton</strain>
    </source>
</reference>
<dbReference type="AlphaFoldDB" id="U6GRG9"/>
<feature type="compositionally biased region" description="Low complexity" evidence="1">
    <location>
        <begin position="359"/>
        <end position="369"/>
    </location>
</feature>
<feature type="compositionally biased region" description="Polar residues" evidence="1">
    <location>
        <begin position="343"/>
        <end position="358"/>
    </location>
</feature>
<feature type="compositionally biased region" description="Basic and acidic residues" evidence="1">
    <location>
        <begin position="371"/>
        <end position="387"/>
    </location>
</feature>
<dbReference type="RefSeq" id="XP_013248339.1">
    <property type="nucleotide sequence ID" value="XM_013392885.1"/>
</dbReference>
<feature type="compositionally biased region" description="Low complexity" evidence="1">
    <location>
        <begin position="388"/>
        <end position="398"/>
    </location>
</feature>
<sequence>MLKWLIIGRRFMRSYYGDAQPVVVAWTAHWSWYFGTSRSLAGGGGNPCLGDEEIGEDREVKRGGEGAWVEGLEGTSKERQAGDGYFNHLLWQTGDLRRVPSLPPTPVFWGARGIHGFTSRIGQGAAATALEFYAAQPQDADRQELPQELPCAKEEAGSASRKLMRLHVGGATEGRNYDSASGGGPGARLREGETLQMWERRKIPPYAEEQVINLFQRMIGAASLCRTLIRKLTQRQRLHMAREVVRLLALELGAFSLVRGHLEPLRSKLANTLLQLSNEALQRSGQDMELEESRSNIRNLKSISLQPLLCHRHAGISSLGLPSMRQLVEEIHRAVRDAGGIPQSPSHATKTHQNVALRSSTSDQQTSTSREPLDEEQRQTRRQEESHSALQPSSSLSGAGLQGLQAAAFAEPLQDYPLVLSPVGHLSRPAYSILSEFGTSAAARYWQPFPSTFPHPLLSPSVPSTHLQQLDVQGAPRNASANGRVLSGLVQTRTSEHADLAASQVPGMSPLHESTPSFPSYPQTARRAFAGPNAHGGFPAYTSYGGHSVSHYVAPPSLLPPTARPTGQASYSEHGGNYGTVPGDILQPEEPDQMEGLLADLIRGGLKLEDIFPTGDRPYQ</sequence>
<feature type="region of interest" description="Disordered" evidence="1">
    <location>
        <begin position="338"/>
        <end position="398"/>
    </location>
</feature>
<proteinExistence type="predicted"/>
<protein>
    <submittedName>
        <fullName evidence="2">Uncharacterized protein</fullName>
    </submittedName>
</protein>
<gene>
    <name evidence="2" type="ORF">EAH_00065050</name>
</gene>
<reference evidence="2" key="2">
    <citation type="submission" date="2013-10" db="EMBL/GenBank/DDBJ databases">
        <authorList>
            <person name="Aslett M."/>
        </authorList>
    </citation>
    <scope>NUCLEOTIDE SEQUENCE</scope>
    <source>
        <strain evidence="2">Houghton</strain>
    </source>
</reference>
<organism evidence="2 3">
    <name type="scientific">Eimeria acervulina</name>
    <name type="common">Coccidian parasite</name>
    <dbReference type="NCBI Taxonomy" id="5801"/>
    <lineage>
        <taxon>Eukaryota</taxon>
        <taxon>Sar</taxon>
        <taxon>Alveolata</taxon>
        <taxon>Apicomplexa</taxon>
        <taxon>Conoidasida</taxon>
        <taxon>Coccidia</taxon>
        <taxon>Eucoccidiorida</taxon>
        <taxon>Eimeriorina</taxon>
        <taxon>Eimeriidae</taxon>
        <taxon>Eimeria</taxon>
    </lineage>
</organism>
<accession>U6GRG9</accession>
<dbReference type="Proteomes" id="UP000018050">
    <property type="component" value="Unassembled WGS sequence"/>
</dbReference>
<dbReference type="VEuPathDB" id="ToxoDB:EAH_00065050"/>
<dbReference type="OrthoDB" id="348014at2759"/>
<evidence type="ECO:0000313" key="3">
    <source>
        <dbReference type="Proteomes" id="UP000018050"/>
    </source>
</evidence>
<evidence type="ECO:0000313" key="2">
    <source>
        <dbReference type="EMBL" id="CDI82152.1"/>
    </source>
</evidence>
<keyword evidence="3" id="KW-1185">Reference proteome</keyword>
<name>U6GRG9_EIMAC</name>